<evidence type="ECO:0008006" key="4">
    <source>
        <dbReference type="Google" id="ProtNLM"/>
    </source>
</evidence>
<feature type="compositionally biased region" description="Low complexity" evidence="1">
    <location>
        <begin position="395"/>
        <end position="408"/>
    </location>
</feature>
<evidence type="ECO:0000313" key="2">
    <source>
        <dbReference type="EMBL" id="KND00098.1"/>
    </source>
</evidence>
<protein>
    <recommendedName>
        <fullName evidence="4">Arrestin-like N-terminal domain-containing protein</fullName>
    </recommendedName>
</protein>
<dbReference type="OrthoDB" id="2333384at2759"/>
<keyword evidence="3" id="KW-1185">Reference proteome</keyword>
<dbReference type="GeneID" id="27692321"/>
<dbReference type="GO" id="GO:0005829">
    <property type="term" value="C:cytosol"/>
    <property type="evidence" value="ECO:0007669"/>
    <property type="project" value="TreeGrafter"/>
</dbReference>
<dbReference type="AlphaFoldDB" id="A0A0L0HG99"/>
<dbReference type="InterPro" id="IPR050357">
    <property type="entry name" value="Arrestin_domain-protein"/>
</dbReference>
<dbReference type="InterPro" id="IPR014752">
    <property type="entry name" value="Arrestin-like_C"/>
</dbReference>
<dbReference type="GO" id="GO:0031625">
    <property type="term" value="F:ubiquitin protein ligase binding"/>
    <property type="evidence" value="ECO:0007669"/>
    <property type="project" value="TreeGrafter"/>
</dbReference>
<dbReference type="InParanoid" id="A0A0L0HG99"/>
<organism evidence="2 3">
    <name type="scientific">Spizellomyces punctatus (strain DAOM BR117)</name>
    <dbReference type="NCBI Taxonomy" id="645134"/>
    <lineage>
        <taxon>Eukaryota</taxon>
        <taxon>Fungi</taxon>
        <taxon>Fungi incertae sedis</taxon>
        <taxon>Chytridiomycota</taxon>
        <taxon>Chytridiomycota incertae sedis</taxon>
        <taxon>Chytridiomycetes</taxon>
        <taxon>Spizellomycetales</taxon>
        <taxon>Spizellomycetaceae</taxon>
        <taxon>Spizellomyces</taxon>
    </lineage>
</organism>
<dbReference type="GO" id="GO:0030674">
    <property type="term" value="F:protein-macromolecule adaptor activity"/>
    <property type="evidence" value="ECO:0007669"/>
    <property type="project" value="TreeGrafter"/>
</dbReference>
<dbReference type="GO" id="GO:0005886">
    <property type="term" value="C:plasma membrane"/>
    <property type="evidence" value="ECO:0007669"/>
    <property type="project" value="TreeGrafter"/>
</dbReference>
<dbReference type="PANTHER" id="PTHR11188">
    <property type="entry name" value="ARRESTIN DOMAIN CONTAINING PROTEIN"/>
    <property type="match status" value="1"/>
</dbReference>
<dbReference type="VEuPathDB" id="FungiDB:SPPG_09196"/>
<reference evidence="2 3" key="1">
    <citation type="submission" date="2009-08" db="EMBL/GenBank/DDBJ databases">
        <title>The Genome Sequence of Spizellomyces punctatus strain DAOM BR117.</title>
        <authorList>
            <consortium name="The Broad Institute Genome Sequencing Platform"/>
            <person name="Russ C."/>
            <person name="Cuomo C."/>
            <person name="Shea T."/>
            <person name="Young S.K."/>
            <person name="Zeng Q."/>
            <person name="Koehrsen M."/>
            <person name="Haas B."/>
            <person name="Borodovsky M."/>
            <person name="Guigo R."/>
            <person name="Alvarado L."/>
            <person name="Berlin A."/>
            <person name="Bochicchio J."/>
            <person name="Borenstein D."/>
            <person name="Chapman S."/>
            <person name="Chen Z."/>
            <person name="Engels R."/>
            <person name="Freedman E."/>
            <person name="Gellesch M."/>
            <person name="Goldberg J."/>
            <person name="Griggs A."/>
            <person name="Gujja S."/>
            <person name="Heiman D."/>
            <person name="Hepburn T."/>
            <person name="Howarth C."/>
            <person name="Jen D."/>
            <person name="Larson L."/>
            <person name="Lewis B."/>
            <person name="Mehta T."/>
            <person name="Park D."/>
            <person name="Pearson M."/>
            <person name="Roberts A."/>
            <person name="Saif S."/>
            <person name="Shenoy N."/>
            <person name="Sisk P."/>
            <person name="Stolte C."/>
            <person name="Sykes S."/>
            <person name="Thomson T."/>
            <person name="Walk T."/>
            <person name="White J."/>
            <person name="Yandava C."/>
            <person name="Burger G."/>
            <person name="Gray M.W."/>
            <person name="Holland P.W.H."/>
            <person name="King N."/>
            <person name="Lang F.B.F."/>
            <person name="Roger A.J."/>
            <person name="Ruiz-Trillo I."/>
            <person name="Lander E."/>
            <person name="Nusbaum C."/>
        </authorList>
    </citation>
    <scope>NUCLEOTIDE SEQUENCE [LARGE SCALE GENOMIC DNA]</scope>
    <source>
        <strain evidence="2 3">DAOM BR117</strain>
    </source>
</reference>
<feature type="region of interest" description="Disordered" evidence="1">
    <location>
        <begin position="390"/>
        <end position="445"/>
    </location>
</feature>
<dbReference type="EMBL" id="KQ257456">
    <property type="protein sequence ID" value="KND00098.1"/>
    <property type="molecule type" value="Genomic_DNA"/>
</dbReference>
<accession>A0A0L0HG99</accession>
<dbReference type="Proteomes" id="UP000053201">
    <property type="component" value="Unassembled WGS sequence"/>
</dbReference>
<dbReference type="RefSeq" id="XP_016608137.1">
    <property type="nucleotide sequence ID" value="XM_016757353.1"/>
</dbReference>
<sequence length="445" mass="50744">MIPYTSWIMSDASKHPPEIDIYDIILDRREVVLREDEKAAGPYSKLEGVVRLHLNAPLKGVRALSFRFVAGAVAKWDSPELNANLRGPERLFDRTIYLWDKADPDAAPFLDAQQHEFRFALKIPGRMPPSLRFPQGQVQYMLVAAIEWETTCFGIPIPFWSWRSIITKKEVPVRKIPGKVENVIRRLKDMSHHDEKKVRILYSGDVDEGHESRPLRRPLDSGRTVWSPIPVIDITLPTRFPLTDPVIPVTVHTVEDAELIELRWTLRQQAFYRFMYNMALRGPIDTSTHAIPPKQREEEEVLRTTYVYRPEPSDPLNQPASNRHELRIPLLDDPPASEVEALEDLDTSVMKFQHVVHIHVIYRSNSDNDGERSEEEAEIDLPIILYNPPSEDDTIGISSTLGSGSTDGTAERLISYAAEPPPAYMDGSQPPLYPGDSPEGLRRRK</sequence>
<name>A0A0L0HG99_SPIPD</name>
<evidence type="ECO:0000256" key="1">
    <source>
        <dbReference type="SAM" id="MobiDB-lite"/>
    </source>
</evidence>
<proteinExistence type="predicted"/>
<evidence type="ECO:0000313" key="3">
    <source>
        <dbReference type="Proteomes" id="UP000053201"/>
    </source>
</evidence>
<dbReference type="PANTHER" id="PTHR11188:SF17">
    <property type="entry name" value="FI21816P1"/>
    <property type="match status" value="1"/>
</dbReference>
<gene>
    <name evidence="2" type="ORF">SPPG_09196</name>
</gene>
<dbReference type="Gene3D" id="2.60.40.640">
    <property type="match status" value="1"/>
</dbReference>
<dbReference type="GO" id="GO:0070086">
    <property type="term" value="P:ubiquitin-dependent endocytosis"/>
    <property type="evidence" value="ECO:0007669"/>
    <property type="project" value="TreeGrafter"/>
</dbReference>